<evidence type="ECO:0000313" key="2">
    <source>
        <dbReference type="EMBL" id="KIZ03669.1"/>
    </source>
</evidence>
<dbReference type="AlphaFoldDB" id="A0A0D2LA88"/>
<feature type="region of interest" description="Disordered" evidence="1">
    <location>
        <begin position="367"/>
        <end position="421"/>
    </location>
</feature>
<protein>
    <submittedName>
        <fullName evidence="2">Uncharacterized protein</fullName>
    </submittedName>
</protein>
<dbReference type="GeneID" id="25737166"/>
<gene>
    <name evidence="2" type="ORF">MNEG_4288</name>
</gene>
<proteinExistence type="predicted"/>
<name>A0A0D2LA88_9CHLO</name>
<keyword evidence="3" id="KW-1185">Reference proteome</keyword>
<organism evidence="2 3">
    <name type="scientific">Monoraphidium neglectum</name>
    <dbReference type="NCBI Taxonomy" id="145388"/>
    <lineage>
        <taxon>Eukaryota</taxon>
        <taxon>Viridiplantae</taxon>
        <taxon>Chlorophyta</taxon>
        <taxon>core chlorophytes</taxon>
        <taxon>Chlorophyceae</taxon>
        <taxon>CS clade</taxon>
        <taxon>Sphaeropleales</taxon>
        <taxon>Selenastraceae</taxon>
        <taxon>Monoraphidium</taxon>
    </lineage>
</organism>
<dbReference type="Proteomes" id="UP000054498">
    <property type="component" value="Unassembled WGS sequence"/>
</dbReference>
<dbReference type="EMBL" id="KK100807">
    <property type="protein sequence ID" value="KIZ03669.1"/>
    <property type="molecule type" value="Genomic_DNA"/>
</dbReference>
<dbReference type="KEGG" id="mng:MNEG_4288"/>
<feature type="region of interest" description="Disordered" evidence="1">
    <location>
        <begin position="194"/>
        <end position="224"/>
    </location>
</feature>
<reference evidence="2 3" key="1">
    <citation type="journal article" date="2013" name="BMC Genomics">
        <title>Reconstruction of the lipid metabolism for the microalga Monoraphidium neglectum from its genome sequence reveals characteristics suitable for biofuel production.</title>
        <authorList>
            <person name="Bogen C."/>
            <person name="Al-Dilaimi A."/>
            <person name="Albersmeier A."/>
            <person name="Wichmann J."/>
            <person name="Grundmann M."/>
            <person name="Rupp O."/>
            <person name="Lauersen K.J."/>
            <person name="Blifernez-Klassen O."/>
            <person name="Kalinowski J."/>
            <person name="Goesmann A."/>
            <person name="Mussgnug J.H."/>
            <person name="Kruse O."/>
        </authorList>
    </citation>
    <scope>NUCLEOTIDE SEQUENCE [LARGE SCALE GENOMIC DNA]</scope>
    <source>
        <strain evidence="2 3">SAG 48.87</strain>
    </source>
</reference>
<accession>A0A0D2LA88</accession>
<dbReference type="RefSeq" id="XP_013902688.1">
    <property type="nucleotide sequence ID" value="XM_014047234.1"/>
</dbReference>
<sequence>MRSRKQRPTTQLLDLTPALLEAIAARLGPGGWLARFAQTCRAARSAADRRQTSAPLVASLAPRFAQGFPCCSTLVLHLDSPQATLLQLASCLAQLPDASWPQLRRLEVELDYYHLRYLGNIIDPSLGDPRAALPALLTQLARLAPRLAAVATGPRFLANCEGETSTHGLCGDVGATLRALRPLARTLEEIHISGPCSGGGGRPMGGEEEGRASGVRVSDDDGAPGESQQLLYRALDAAGRAASRELRGFASLRRAACSSDAAPVFAATLPWLVALTSLDMDDRGGAMGAVLLSARLRQLALRSGRHPKVALEAVEGCRGQLARLTSFTLGSSGNGDDLKLYSRHKGVLCQVPRLKKLRLNGVVHLSRKEGTSSGEEDEADERCASGSNSGSSSGSDSESSASSDGSGGSESGDDGPEPGLGAAAIGDGRLLRLRELEVHGRLLGERRSLFALAPRLERLTLVDSTGLRAAYGHPKLRSLVVDFGLEASAFASPSCMRRMPAVTYVKIYMGYLIGDKDLMPEAAGDDEIAFCDEGEVQRRYDSLEAWAHGAARVARLTVGGGRGPRGGGRVVEAGRDLSRFPALKSLRITFGRTRLERAAVAVDNALLSELVAPLARVRGPALRKVVLRVPSWVHSRGITLGKCAKLMKKNPGLRIELV</sequence>
<evidence type="ECO:0000256" key="1">
    <source>
        <dbReference type="SAM" id="MobiDB-lite"/>
    </source>
</evidence>
<feature type="compositionally biased region" description="Low complexity" evidence="1">
    <location>
        <begin position="384"/>
        <end position="404"/>
    </location>
</feature>
<evidence type="ECO:0000313" key="3">
    <source>
        <dbReference type="Proteomes" id="UP000054498"/>
    </source>
</evidence>